<evidence type="ECO:0000259" key="1">
    <source>
        <dbReference type="PROSITE" id="PS50835"/>
    </source>
</evidence>
<evidence type="ECO:0000313" key="2">
    <source>
        <dbReference type="EMBL" id="QHR72885.1"/>
    </source>
</evidence>
<evidence type="ECO:0000313" key="3">
    <source>
        <dbReference type="Proteomes" id="UP000464017"/>
    </source>
</evidence>
<proteinExistence type="predicted"/>
<name>A0A6B9X8S6_9CAUD</name>
<dbReference type="SUPFAM" id="SSF48726">
    <property type="entry name" value="Immunoglobulin"/>
    <property type="match status" value="1"/>
</dbReference>
<reference evidence="3" key="1">
    <citation type="submission" date="2019-12" db="EMBL/GenBank/DDBJ databases">
        <authorList>
            <person name="Olsen N.S."/>
            <person name="Junco L.M.F."/>
            <person name="Kot W."/>
            <person name="Hansen L.H."/>
        </authorList>
    </citation>
    <scope>NUCLEOTIDE SEQUENCE [LARGE SCALE GENOMIC DNA]</scope>
</reference>
<dbReference type="Proteomes" id="UP000464017">
    <property type="component" value="Segment"/>
</dbReference>
<dbReference type="InterPro" id="IPR013783">
    <property type="entry name" value="Ig-like_fold"/>
</dbReference>
<sequence length="268" mass="28839">MPGQYTAQFHEDKIMAFWHRQYRADLFGWKVSRILDPSAPGVHQKDVIWLASEPANLDPTGMFYFQPDPKSDQPLQFLVNLSGNNGSDVTGSYVPNGSLKSFSVQVAGGVPPYTFAWFRRSGGVDNSVGTNSSTYSIPAYSSSNNGDYFCRVTDAQGVMIESLRERTKVLIRLTTNLPLTDAWAVGVSDSLAIVVSDGLTPYTYQWQKSTDGGATWSNVANGGTVSGATTATLTNSAPALGDAGMYRCIITDSAGYKVQSVQCAVTVA</sequence>
<dbReference type="InterPro" id="IPR036179">
    <property type="entry name" value="Ig-like_dom_sf"/>
</dbReference>
<feature type="domain" description="Ig-like" evidence="1">
    <location>
        <begin position="69"/>
        <end position="161"/>
    </location>
</feature>
<dbReference type="EMBL" id="MN850623">
    <property type="protein sequence ID" value="QHR72885.1"/>
    <property type="molecule type" value="Genomic_DNA"/>
</dbReference>
<organism evidence="2 3">
    <name type="scientific">Escherichia phage sortsyn</name>
    <dbReference type="NCBI Taxonomy" id="2696447"/>
    <lineage>
        <taxon>Viruses</taxon>
        <taxon>Duplodnaviria</taxon>
        <taxon>Heunggongvirae</taxon>
        <taxon>Uroviricota</taxon>
        <taxon>Caudoviricetes</taxon>
        <taxon>Murrayvirus</taxon>
        <taxon>Murrayvirus EC2</taxon>
    </lineage>
</organism>
<protein>
    <recommendedName>
        <fullName evidence="1">Ig-like domain-containing protein</fullName>
    </recommendedName>
</protein>
<dbReference type="CDD" id="cd00096">
    <property type="entry name" value="Ig"/>
    <property type="match status" value="1"/>
</dbReference>
<dbReference type="PROSITE" id="PS50835">
    <property type="entry name" value="IG_LIKE"/>
    <property type="match status" value="1"/>
</dbReference>
<dbReference type="Gene3D" id="2.60.40.10">
    <property type="entry name" value="Immunoglobulins"/>
    <property type="match status" value="2"/>
</dbReference>
<accession>A0A6B9X8S6</accession>
<gene>
    <name evidence="2" type="ORF">sortsyn_20</name>
</gene>
<dbReference type="InterPro" id="IPR007110">
    <property type="entry name" value="Ig-like_dom"/>
</dbReference>